<organism evidence="1 2">
    <name type="scientific">Maledivibacter halophilus</name>
    <dbReference type="NCBI Taxonomy" id="36842"/>
    <lineage>
        <taxon>Bacteria</taxon>
        <taxon>Bacillati</taxon>
        <taxon>Bacillota</taxon>
        <taxon>Clostridia</taxon>
        <taxon>Peptostreptococcales</taxon>
        <taxon>Caminicellaceae</taxon>
        <taxon>Maledivibacter</taxon>
    </lineage>
</organism>
<protein>
    <submittedName>
        <fullName evidence="1">Uncharacterized protein</fullName>
    </submittedName>
</protein>
<gene>
    <name evidence="1" type="ORF">SAMN02194393_03206</name>
</gene>
<dbReference type="STRING" id="36842.SAMN02194393_03206"/>
<dbReference type="EMBL" id="FUZT01000008">
    <property type="protein sequence ID" value="SKC78750.1"/>
    <property type="molecule type" value="Genomic_DNA"/>
</dbReference>
<dbReference type="Proteomes" id="UP000190285">
    <property type="component" value="Unassembled WGS sequence"/>
</dbReference>
<name>A0A1T5LS56_9FIRM</name>
<dbReference type="AlphaFoldDB" id="A0A1T5LS56"/>
<sequence>MNKLFGLAIAVVVVVALLSIFKDQATEIANNLFERFSDSIDDGLIFILPKVF</sequence>
<proteinExistence type="predicted"/>
<evidence type="ECO:0000313" key="1">
    <source>
        <dbReference type="EMBL" id="SKC78750.1"/>
    </source>
</evidence>
<reference evidence="2" key="1">
    <citation type="submission" date="2017-02" db="EMBL/GenBank/DDBJ databases">
        <authorList>
            <person name="Varghese N."/>
            <person name="Submissions S."/>
        </authorList>
    </citation>
    <scope>NUCLEOTIDE SEQUENCE [LARGE SCALE GENOMIC DNA]</scope>
    <source>
        <strain evidence="2">M1</strain>
    </source>
</reference>
<dbReference type="RefSeq" id="WP_170917455.1">
    <property type="nucleotide sequence ID" value="NZ_FUZT01000008.1"/>
</dbReference>
<accession>A0A1T5LS56</accession>
<keyword evidence="2" id="KW-1185">Reference proteome</keyword>
<evidence type="ECO:0000313" key="2">
    <source>
        <dbReference type="Proteomes" id="UP000190285"/>
    </source>
</evidence>